<feature type="domain" description="YCII-related" evidence="3">
    <location>
        <begin position="55"/>
        <end position="119"/>
    </location>
</feature>
<dbReference type="PANTHER" id="PTHR37828:SF1">
    <property type="entry name" value="YCII-RELATED DOMAIN-CONTAINING PROTEIN"/>
    <property type="match status" value="1"/>
</dbReference>
<reference evidence="4 5" key="1">
    <citation type="submission" date="2016-10" db="EMBL/GenBank/DDBJ databases">
        <authorList>
            <person name="de Groot N.N."/>
        </authorList>
    </citation>
    <scope>NUCLEOTIDE SEQUENCE [LARGE SCALE GENOMIC DNA]</scope>
    <source>
        <strain evidence="4 5">DSM 21668</strain>
    </source>
</reference>
<dbReference type="InterPro" id="IPR011008">
    <property type="entry name" value="Dimeric_a/b-barrel"/>
</dbReference>
<evidence type="ECO:0000259" key="3">
    <source>
        <dbReference type="Pfam" id="PF03795"/>
    </source>
</evidence>
<dbReference type="SUPFAM" id="SSF54909">
    <property type="entry name" value="Dimeric alpha+beta barrel"/>
    <property type="match status" value="1"/>
</dbReference>
<gene>
    <name evidence="4" type="ORF">SAMN04488090_4731</name>
</gene>
<dbReference type="RefSeq" id="WP_093208526.1">
    <property type="nucleotide sequence ID" value="NZ_FNGS01000011.1"/>
</dbReference>
<evidence type="ECO:0000256" key="1">
    <source>
        <dbReference type="ARBA" id="ARBA00007689"/>
    </source>
</evidence>
<dbReference type="STRING" id="563176.SAMN04488090_4731"/>
<keyword evidence="2" id="KW-0732">Signal</keyword>
<dbReference type="Proteomes" id="UP000198901">
    <property type="component" value="Unassembled WGS sequence"/>
</dbReference>
<organism evidence="4 5">
    <name type="scientific">Siphonobacter aquaeclarae</name>
    <dbReference type="NCBI Taxonomy" id="563176"/>
    <lineage>
        <taxon>Bacteria</taxon>
        <taxon>Pseudomonadati</taxon>
        <taxon>Bacteroidota</taxon>
        <taxon>Cytophagia</taxon>
        <taxon>Cytophagales</taxon>
        <taxon>Cytophagaceae</taxon>
        <taxon>Siphonobacter</taxon>
    </lineage>
</organism>
<evidence type="ECO:0000256" key="2">
    <source>
        <dbReference type="SAM" id="SignalP"/>
    </source>
</evidence>
<feature type="signal peptide" evidence="2">
    <location>
        <begin position="1"/>
        <end position="17"/>
    </location>
</feature>
<evidence type="ECO:0000313" key="5">
    <source>
        <dbReference type="Proteomes" id="UP000198901"/>
    </source>
</evidence>
<evidence type="ECO:0000313" key="4">
    <source>
        <dbReference type="EMBL" id="SDM99505.1"/>
    </source>
</evidence>
<dbReference type="OrthoDB" id="8481699at2"/>
<protein>
    <submittedName>
        <fullName evidence="4">Uncharacterized conserved protein YciI, contains a putative active-site phosphohistidine</fullName>
    </submittedName>
</protein>
<accession>A0A1G9XTK4</accession>
<dbReference type="AlphaFoldDB" id="A0A1G9XTK4"/>
<dbReference type="Pfam" id="PF03795">
    <property type="entry name" value="YCII"/>
    <property type="match status" value="1"/>
</dbReference>
<sequence>MKKVLLLLLLCATGASAQTTYDEPLARKLGADEYGMKKYVLAFLKTGSVKIEDKNERMKVQKEHLRNMNRLAEEGKLIVAGPFLDGKENKGILIFNVESMEEAQKLAESDPGVKAGIFALELHPWYGSAALIETPRLHKTLQKKNVAD</sequence>
<dbReference type="PANTHER" id="PTHR37828">
    <property type="entry name" value="GSR2449 PROTEIN"/>
    <property type="match status" value="1"/>
</dbReference>
<dbReference type="InterPro" id="IPR005545">
    <property type="entry name" value="YCII"/>
</dbReference>
<keyword evidence="5" id="KW-1185">Reference proteome</keyword>
<feature type="chain" id="PRO_5011787606" evidence="2">
    <location>
        <begin position="18"/>
        <end position="148"/>
    </location>
</feature>
<name>A0A1G9XTK4_9BACT</name>
<dbReference type="EMBL" id="FNGS01000011">
    <property type="protein sequence ID" value="SDM99505.1"/>
    <property type="molecule type" value="Genomic_DNA"/>
</dbReference>
<comment type="similarity">
    <text evidence="1">Belongs to the YciI family.</text>
</comment>
<dbReference type="Gene3D" id="3.30.70.1060">
    <property type="entry name" value="Dimeric alpha+beta barrel"/>
    <property type="match status" value="1"/>
</dbReference>
<proteinExistence type="inferred from homology"/>